<protein>
    <submittedName>
        <fullName evidence="2">Uncharacterized protein</fullName>
    </submittedName>
</protein>
<keyword evidence="3" id="KW-1185">Reference proteome</keyword>
<proteinExistence type="predicted"/>
<evidence type="ECO:0000256" key="1">
    <source>
        <dbReference type="SAM" id="Phobius"/>
    </source>
</evidence>
<comment type="caution">
    <text evidence="2">The sequence shown here is derived from an EMBL/GenBank/DDBJ whole genome shotgun (WGS) entry which is preliminary data.</text>
</comment>
<name>A0A919J5G8_9ACTN</name>
<sequence>MPDAAVATGTCDIDWKLPLFDGSVGTAAQPEPKLTIESLGADDGIMLGAAVVVVGAAAVVSLLSSLPPQAAMEAEKARAAATAVSLIARIRSNLHLSG</sequence>
<dbReference type="Proteomes" id="UP000598174">
    <property type="component" value="Unassembled WGS sequence"/>
</dbReference>
<keyword evidence="1" id="KW-1133">Transmembrane helix</keyword>
<keyword evidence="1" id="KW-0472">Membrane</keyword>
<organism evidence="2 3">
    <name type="scientific">Paractinoplanes ferrugineus</name>
    <dbReference type="NCBI Taxonomy" id="113564"/>
    <lineage>
        <taxon>Bacteria</taxon>
        <taxon>Bacillati</taxon>
        <taxon>Actinomycetota</taxon>
        <taxon>Actinomycetes</taxon>
        <taxon>Micromonosporales</taxon>
        <taxon>Micromonosporaceae</taxon>
        <taxon>Paractinoplanes</taxon>
    </lineage>
</organism>
<evidence type="ECO:0000313" key="2">
    <source>
        <dbReference type="EMBL" id="GIE10956.1"/>
    </source>
</evidence>
<feature type="transmembrane region" description="Helical" evidence="1">
    <location>
        <begin position="45"/>
        <end position="66"/>
    </location>
</feature>
<keyword evidence="1" id="KW-0812">Transmembrane</keyword>
<dbReference type="EMBL" id="BOMM01000022">
    <property type="protein sequence ID" value="GIE10956.1"/>
    <property type="molecule type" value="Genomic_DNA"/>
</dbReference>
<gene>
    <name evidence="2" type="ORF">Afe05nite_27960</name>
</gene>
<evidence type="ECO:0000313" key="3">
    <source>
        <dbReference type="Proteomes" id="UP000598174"/>
    </source>
</evidence>
<reference evidence="2" key="1">
    <citation type="submission" date="2021-01" db="EMBL/GenBank/DDBJ databases">
        <title>Whole genome shotgun sequence of Actinoplanes ferrugineus NBRC 15555.</title>
        <authorList>
            <person name="Komaki H."/>
            <person name="Tamura T."/>
        </authorList>
    </citation>
    <scope>NUCLEOTIDE SEQUENCE</scope>
    <source>
        <strain evidence="2">NBRC 15555</strain>
    </source>
</reference>
<accession>A0A919J5G8</accession>
<dbReference type="AlphaFoldDB" id="A0A919J5G8"/>